<dbReference type="EMBL" id="LUEZ02000055">
    <property type="protein sequence ID" value="RDB21432.1"/>
    <property type="molecule type" value="Genomic_DNA"/>
</dbReference>
<keyword evidence="3" id="KW-1185">Reference proteome</keyword>
<reference evidence="2" key="1">
    <citation type="submission" date="2018-04" db="EMBL/GenBank/DDBJ databases">
        <title>Whole genome sequencing of Hypsizygus marmoreus.</title>
        <authorList>
            <person name="Choi I.-G."/>
            <person name="Min B."/>
            <person name="Kim J.-G."/>
            <person name="Kim S."/>
            <person name="Oh Y.-L."/>
            <person name="Kong W.-S."/>
            <person name="Park H."/>
            <person name="Jeong J."/>
            <person name="Song E.-S."/>
        </authorList>
    </citation>
    <scope>NUCLEOTIDE SEQUENCE [LARGE SCALE GENOMIC DNA]</scope>
    <source>
        <strain evidence="2">51987-8</strain>
    </source>
</reference>
<dbReference type="InParanoid" id="A0A369JJC9"/>
<protein>
    <submittedName>
        <fullName evidence="2">Uncharacterized protein</fullName>
    </submittedName>
</protein>
<proteinExistence type="predicted"/>
<feature type="region of interest" description="Disordered" evidence="1">
    <location>
        <begin position="67"/>
        <end position="120"/>
    </location>
</feature>
<gene>
    <name evidence="2" type="ORF">Hypma_011876</name>
</gene>
<evidence type="ECO:0000256" key="1">
    <source>
        <dbReference type="SAM" id="MobiDB-lite"/>
    </source>
</evidence>
<evidence type="ECO:0000313" key="2">
    <source>
        <dbReference type="EMBL" id="RDB21432.1"/>
    </source>
</evidence>
<accession>A0A369JJC9</accession>
<feature type="compositionally biased region" description="Basic and acidic residues" evidence="1">
    <location>
        <begin position="73"/>
        <end position="82"/>
    </location>
</feature>
<name>A0A369JJC9_HYPMA</name>
<organism evidence="2 3">
    <name type="scientific">Hypsizygus marmoreus</name>
    <name type="common">White beech mushroom</name>
    <name type="synonym">Agaricus marmoreus</name>
    <dbReference type="NCBI Taxonomy" id="39966"/>
    <lineage>
        <taxon>Eukaryota</taxon>
        <taxon>Fungi</taxon>
        <taxon>Dikarya</taxon>
        <taxon>Basidiomycota</taxon>
        <taxon>Agaricomycotina</taxon>
        <taxon>Agaricomycetes</taxon>
        <taxon>Agaricomycetidae</taxon>
        <taxon>Agaricales</taxon>
        <taxon>Tricholomatineae</taxon>
        <taxon>Lyophyllaceae</taxon>
        <taxon>Hypsizygus</taxon>
    </lineage>
</organism>
<sequence length="369" mass="41139">MFPKILHILPGRTAITRARALFARCLAYSRTFNPRNIEFYWYPSWNHQLFEIVAPFPNLFVAPQYPLSVDPNHPTDPEGPKEADDDPEPIDAAAADAEEEEEEEEQEGEAGEEEDAADDVEHADNAPSLILSREDNGATGSTSANTPAKRATIVEWAVDVDVPFLTAAGDDDDFLFEADLGYDDELGLGDISMSTAQTRPDAHPLVRVTDYAIIHVSMVRNPDLPRRYQGFRVAKVRVPVIVEEKRYVARDLVGAARDVEMLKRLEEPKVGLGFQSALLFRQYPKAKSVTAIAAVGPWWSSTKFKPVEGSRMSDKEFATAVRLKSKSLLSTVTNKTWNKPVRLDTVASNKRFKTIHNELAELPMADISE</sequence>
<dbReference type="Proteomes" id="UP000076154">
    <property type="component" value="Unassembled WGS sequence"/>
</dbReference>
<evidence type="ECO:0000313" key="3">
    <source>
        <dbReference type="Proteomes" id="UP000076154"/>
    </source>
</evidence>
<feature type="compositionally biased region" description="Acidic residues" evidence="1">
    <location>
        <begin position="96"/>
        <end position="118"/>
    </location>
</feature>
<comment type="caution">
    <text evidence="2">The sequence shown here is derived from an EMBL/GenBank/DDBJ whole genome shotgun (WGS) entry which is preliminary data.</text>
</comment>
<dbReference type="OrthoDB" id="2610860at2759"/>
<dbReference type="AlphaFoldDB" id="A0A369JJC9"/>